<gene>
    <name evidence="1" type="ORF">GCM10010969_08970</name>
</gene>
<comment type="caution">
    <text evidence="1">The sequence shown here is derived from an EMBL/GenBank/DDBJ whole genome shotgun (WGS) entry which is preliminary data.</text>
</comment>
<dbReference type="PANTHER" id="PTHR39441">
    <property type="entry name" value="DUF2252 DOMAIN-CONTAINING PROTEIN"/>
    <property type="match status" value="1"/>
</dbReference>
<accession>A0ABQ2KYB7</accession>
<name>A0ABQ2KYB7_9BACL</name>
<dbReference type="Pfam" id="PF10009">
    <property type="entry name" value="DUF2252"/>
    <property type="match status" value="1"/>
</dbReference>
<evidence type="ECO:0000313" key="2">
    <source>
        <dbReference type="Proteomes" id="UP000606653"/>
    </source>
</evidence>
<proteinExistence type="predicted"/>
<dbReference type="PANTHER" id="PTHR39441:SF1">
    <property type="entry name" value="DUF2252 DOMAIN-CONTAINING PROTEIN"/>
    <property type="match status" value="1"/>
</dbReference>
<evidence type="ECO:0000313" key="1">
    <source>
        <dbReference type="EMBL" id="GGN94331.1"/>
    </source>
</evidence>
<dbReference type="Proteomes" id="UP000606653">
    <property type="component" value="Unassembled WGS sequence"/>
</dbReference>
<dbReference type="EMBL" id="BMLN01000002">
    <property type="protein sequence ID" value="GGN94331.1"/>
    <property type="molecule type" value="Genomic_DNA"/>
</dbReference>
<protein>
    <recommendedName>
        <fullName evidence="3">DUF2252 domain-containing protein</fullName>
    </recommendedName>
</protein>
<organism evidence="1 2">
    <name type="scientific">Saccharibacillus kuerlensis</name>
    <dbReference type="NCBI Taxonomy" id="459527"/>
    <lineage>
        <taxon>Bacteria</taxon>
        <taxon>Bacillati</taxon>
        <taxon>Bacillota</taxon>
        <taxon>Bacilli</taxon>
        <taxon>Bacillales</taxon>
        <taxon>Paenibacillaceae</taxon>
        <taxon>Saccharibacillus</taxon>
    </lineage>
</organism>
<keyword evidence="2" id="KW-1185">Reference proteome</keyword>
<reference evidence="2" key="1">
    <citation type="journal article" date="2019" name="Int. J. Syst. Evol. Microbiol.">
        <title>The Global Catalogue of Microorganisms (GCM) 10K type strain sequencing project: providing services to taxonomists for standard genome sequencing and annotation.</title>
        <authorList>
            <consortium name="The Broad Institute Genomics Platform"/>
            <consortium name="The Broad Institute Genome Sequencing Center for Infectious Disease"/>
            <person name="Wu L."/>
            <person name="Ma J."/>
        </authorList>
    </citation>
    <scope>NUCLEOTIDE SEQUENCE [LARGE SCALE GENOMIC DNA]</scope>
    <source>
        <strain evidence="2">CGMCC 1.6964</strain>
    </source>
</reference>
<evidence type="ECO:0008006" key="3">
    <source>
        <dbReference type="Google" id="ProtNLM"/>
    </source>
</evidence>
<sequence length="466" mass="53789">MSTVNASITESVLRTRKKLRLNTLISIFEEFDGERMSLDESKRLEKYRKMALNPFSFYRGSAYLFYFDLTRQYFPYHTPQDRPTWIQGDLHFENFGAFQSESGRIVYDVNDFDEGYVGSYLYDIVRMAVSIVLVGRQIGYSSEEQIEAAAHYVKSYYKQIDKFASGKDDPGDFIVDSSCAKGPVRKLLRKLEERQQGHFLEKVTARMQGERAFLENDELVEPTTEEQEGLQQAWPFYTNTLLCRRSDEEHYEIKDIAVKHGSGTASIGLDRFYVLIEGGTAQTTGDRDSDDTVLEVKEVRVPVPAYFMPYSESFWDVFEHQGKRVTATQQAMHHEADPYLGFLTIDDRHFYVRERSPYKKRLKAEALKEPEDMQRVLTLMGRLTAKMHARADFDDSLGILPYHSEKEIAKAMGEDCGVFAQHISQFAHAYADIVERDYALFTEWTAQRFSDMEKKDAEGSAKSGEE</sequence>
<dbReference type="RefSeq" id="WP_018977978.1">
    <property type="nucleotide sequence ID" value="NZ_BMLN01000002.1"/>
</dbReference>
<dbReference type="InterPro" id="IPR018721">
    <property type="entry name" value="DUF2252"/>
</dbReference>